<evidence type="ECO:0000256" key="3">
    <source>
        <dbReference type="ARBA" id="ARBA00022946"/>
    </source>
</evidence>
<keyword evidence="7" id="KW-1185">Reference proteome</keyword>
<dbReference type="InterPro" id="IPR001017">
    <property type="entry name" value="DH_E1"/>
</dbReference>
<evidence type="ECO:0000313" key="8">
    <source>
        <dbReference type="WBParaSite" id="MBELARI_LOCUS6411"/>
    </source>
</evidence>
<dbReference type="AlphaFoldDB" id="A0AAF3JAA6"/>
<comment type="similarity">
    <text evidence="2">Belongs to the alpha-ketoglutarate dehydrogenase family.</text>
</comment>
<evidence type="ECO:0000259" key="6">
    <source>
        <dbReference type="Pfam" id="PF00676"/>
    </source>
</evidence>
<comment type="cofactor">
    <cofactor evidence="1">
        <name>thiamine diphosphate</name>
        <dbReference type="ChEBI" id="CHEBI:58937"/>
    </cofactor>
</comment>
<dbReference type="Pfam" id="PF00676">
    <property type="entry name" value="E1_dh"/>
    <property type="match status" value="1"/>
</dbReference>
<sequence length="168" mass="18451">MPHRGRLNLLANVCRQPLATILSQFATLKPADEGFGDVKYHLGVCIEHLDRQPQRNVKIAVVANPSHVDPVVLGKVRAEAFYSGDHKCGRTMAIMLHGGTAFAGQGVVLETFNLDDLPSYTTSGCIHIVVNNQIGFTTTIVHHLIVPMLVVLLDVRSSTLMPMIQRKF</sequence>
<organism evidence="7 8">
    <name type="scientific">Mesorhabditis belari</name>
    <dbReference type="NCBI Taxonomy" id="2138241"/>
    <lineage>
        <taxon>Eukaryota</taxon>
        <taxon>Metazoa</taxon>
        <taxon>Ecdysozoa</taxon>
        <taxon>Nematoda</taxon>
        <taxon>Chromadorea</taxon>
        <taxon>Rhabditida</taxon>
        <taxon>Rhabditina</taxon>
        <taxon>Rhabditomorpha</taxon>
        <taxon>Rhabditoidea</taxon>
        <taxon>Rhabditidae</taxon>
        <taxon>Mesorhabditinae</taxon>
        <taxon>Mesorhabditis</taxon>
    </lineage>
</organism>
<dbReference type="InterPro" id="IPR011603">
    <property type="entry name" value="2oxoglutarate_DH_E1"/>
</dbReference>
<dbReference type="Gene3D" id="3.40.50.970">
    <property type="match status" value="1"/>
</dbReference>
<feature type="domain" description="Dehydrogenase E1 component" evidence="6">
    <location>
        <begin position="3"/>
        <end position="139"/>
    </location>
</feature>
<protein>
    <recommendedName>
        <fullName evidence="6">Dehydrogenase E1 component domain-containing protein</fullName>
    </recommendedName>
</protein>
<name>A0AAF3JAA6_9BILA</name>
<evidence type="ECO:0000256" key="5">
    <source>
        <dbReference type="ARBA" id="ARBA00023052"/>
    </source>
</evidence>
<evidence type="ECO:0000313" key="7">
    <source>
        <dbReference type="Proteomes" id="UP000887575"/>
    </source>
</evidence>
<keyword evidence="4" id="KW-0560">Oxidoreductase</keyword>
<dbReference type="WBParaSite" id="MBELARI_LOCUS6411">
    <property type="protein sequence ID" value="MBELARI_LOCUS6411"/>
    <property type="gene ID" value="MBELARI_LOCUS6411"/>
</dbReference>
<evidence type="ECO:0000256" key="4">
    <source>
        <dbReference type="ARBA" id="ARBA00023002"/>
    </source>
</evidence>
<dbReference type="Proteomes" id="UP000887575">
    <property type="component" value="Unassembled WGS sequence"/>
</dbReference>
<proteinExistence type="inferred from homology"/>
<evidence type="ECO:0000256" key="1">
    <source>
        <dbReference type="ARBA" id="ARBA00001964"/>
    </source>
</evidence>
<keyword evidence="5" id="KW-0786">Thiamine pyrophosphate</keyword>
<dbReference type="SUPFAM" id="SSF52518">
    <property type="entry name" value="Thiamin diphosphate-binding fold (THDP-binding)"/>
    <property type="match status" value="1"/>
</dbReference>
<dbReference type="GO" id="GO:0045252">
    <property type="term" value="C:oxoglutarate dehydrogenase complex"/>
    <property type="evidence" value="ECO:0007669"/>
    <property type="project" value="TreeGrafter"/>
</dbReference>
<accession>A0AAF3JAA6</accession>
<dbReference type="PANTHER" id="PTHR23152:SF4">
    <property type="entry name" value="2-OXOADIPATE DEHYDROGENASE COMPLEX COMPONENT E1"/>
    <property type="match status" value="1"/>
</dbReference>
<dbReference type="GO" id="GO:0030976">
    <property type="term" value="F:thiamine pyrophosphate binding"/>
    <property type="evidence" value="ECO:0007669"/>
    <property type="project" value="InterPro"/>
</dbReference>
<dbReference type="InterPro" id="IPR029061">
    <property type="entry name" value="THDP-binding"/>
</dbReference>
<dbReference type="PANTHER" id="PTHR23152">
    <property type="entry name" value="2-OXOGLUTARATE DEHYDROGENASE"/>
    <property type="match status" value="1"/>
</dbReference>
<dbReference type="GO" id="GO:0006099">
    <property type="term" value="P:tricarboxylic acid cycle"/>
    <property type="evidence" value="ECO:0007669"/>
    <property type="project" value="TreeGrafter"/>
</dbReference>
<dbReference type="GO" id="GO:0004591">
    <property type="term" value="F:oxoglutarate dehydrogenase (succinyl-transferring) activity"/>
    <property type="evidence" value="ECO:0007669"/>
    <property type="project" value="TreeGrafter"/>
</dbReference>
<dbReference type="GO" id="GO:0005739">
    <property type="term" value="C:mitochondrion"/>
    <property type="evidence" value="ECO:0007669"/>
    <property type="project" value="TreeGrafter"/>
</dbReference>
<keyword evidence="3" id="KW-0809">Transit peptide</keyword>
<evidence type="ECO:0000256" key="2">
    <source>
        <dbReference type="ARBA" id="ARBA00006936"/>
    </source>
</evidence>
<reference evidence="8" key="1">
    <citation type="submission" date="2024-02" db="UniProtKB">
        <authorList>
            <consortium name="WormBaseParasite"/>
        </authorList>
    </citation>
    <scope>IDENTIFICATION</scope>
</reference>